<dbReference type="Pfam" id="PF16072">
    <property type="entry name" value="DUF4813"/>
    <property type="match status" value="1"/>
</dbReference>
<reference evidence="2 3" key="1">
    <citation type="submission" date="2020-11" db="EMBL/GenBank/DDBJ databases">
        <authorList>
            <person name="Wallbank WR R."/>
            <person name="Pardo Diaz C."/>
            <person name="Kozak K."/>
            <person name="Martin S."/>
            <person name="Jiggins C."/>
            <person name="Moest M."/>
            <person name="Warren A I."/>
            <person name="Generalovic N T."/>
            <person name="Byers J.R.P. K."/>
            <person name="Montejo-Kovacevich G."/>
            <person name="Yen C E."/>
        </authorList>
    </citation>
    <scope>NUCLEOTIDE SEQUENCE [LARGE SCALE GENOMIC DNA]</scope>
</reference>
<feature type="compositionally biased region" description="Pro residues" evidence="1">
    <location>
        <begin position="581"/>
        <end position="594"/>
    </location>
</feature>
<gene>
    <name evidence="2" type="ORF">HERILL_LOCUS3566</name>
</gene>
<dbReference type="EMBL" id="LR899010">
    <property type="protein sequence ID" value="CAD7080412.1"/>
    <property type="molecule type" value="Genomic_DNA"/>
</dbReference>
<feature type="region of interest" description="Disordered" evidence="1">
    <location>
        <begin position="559"/>
        <end position="600"/>
    </location>
</feature>
<sequence>MQEADLSYADQVSIENIRPSPKAQLRKSSNRGRKRRTAALLPDSVMLESPREEQAAVVKKKIRKAAKQQRPIEKEKRKESKTKIRQSENVVVLELTKNTPTTTKTPKKSSATIDRRQPNQIMGKHTITIVLLIALLSIAHLSDAKRTLSGRRGGSSSSSSRRGHTYSSGHVTKPTFQQPSNSHADVAKLSYPNYNQQPNRPAQPQVPSAPAPQPANTRPIGWNVPPKQEAPAVAVNKAPVQSAGPPPQYTPHNVPGGAKTNINEQPPPYSAVGGAGVAGGLGAAHVAHQQPVYHQPNYGQPQSHGMYPQQTYHPSGGYPQAPPSYPGGAPQMYPAHGAPQMYPVGGHPVSTFPVNSQPVYQGAAIQPGFYPAGSMPVGAVQGSSGPGFGSGLLAGALGGAVLGHVLTPSGNSGSSDSEKVVIINNPPAQAAPAAPAAAAPAAPAAAAPAAAAPVDPAAAPAAAPAPAAPGVPAVVPPVLPGSTAPIAPVAPVADAAGNETSTPTPLAPFPSEMNNTNTPPPVYGLMCVPVMVNVTDPANPANITMVEQIACYNVTQPAAPAPPAPQPGAPVQVDQTQPQPNVAPAPVNAPPPPTQKTSEATISESAKLNNGAFGITATSGATLLSTIVALVASYCLH</sequence>
<dbReference type="InterPro" id="IPR032086">
    <property type="entry name" value="DUF4813"/>
</dbReference>
<dbReference type="FunCoup" id="A0A7R8UH15">
    <property type="interactions" value="13"/>
</dbReference>
<protein>
    <submittedName>
        <fullName evidence="2">Uncharacterized protein</fullName>
    </submittedName>
</protein>
<feature type="compositionally biased region" description="Basic residues" evidence="1">
    <location>
        <begin position="24"/>
        <end position="37"/>
    </location>
</feature>
<feature type="compositionally biased region" description="Pro residues" evidence="1">
    <location>
        <begin position="559"/>
        <end position="568"/>
    </location>
</feature>
<feature type="region of interest" description="Disordered" evidence="1">
    <location>
        <begin position="145"/>
        <end position="246"/>
    </location>
</feature>
<accession>A0A7R8UH15</accession>
<name>A0A7R8UH15_HERIL</name>
<feature type="region of interest" description="Disordered" evidence="1">
    <location>
        <begin position="66"/>
        <end position="118"/>
    </location>
</feature>
<feature type="compositionally biased region" description="Basic and acidic residues" evidence="1">
    <location>
        <begin position="70"/>
        <end position="86"/>
    </location>
</feature>
<dbReference type="OrthoDB" id="8058339at2759"/>
<evidence type="ECO:0000313" key="3">
    <source>
        <dbReference type="Proteomes" id="UP000594454"/>
    </source>
</evidence>
<dbReference type="InParanoid" id="A0A7R8UH15"/>
<dbReference type="Proteomes" id="UP000594454">
    <property type="component" value="Chromosome 2"/>
</dbReference>
<proteinExistence type="predicted"/>
<evidence type="ECO:0000313" key="2">
    <source>
        <dbReference type="EMBL" id="CAD7080412.1"/>
    </source>
</evidence>
<feature type="region of interest" description="Disordered" evidence="1">
    <location>
        <begin position="296"/>
        <end position="332"/>
    </location>
</feature>
<evidence type="ECO:0000256" key="1">
    <source>
        <dbReference type="SAM" id="MobiDB-lite"/>
    </source>
</evidence>
<keyword evidence="3" id="KW-1185">Reference proteome</keyword>
<feature type="compositionally biased region" description="Polar residues" evidence="1">
    <location>
        <begin position="297"/>
        <end position="313"/>
    </location>
</feature>
<organism evidence="2 3">
    <name type="scientific">Hermetia illucens</name>
    <name type="common">Black soldier fly</name>
    <dbReference type="NCBI Taxonomy" id="343691"/>
    <lineage>
        <taxon>Eukaryota</taxon>
        <taxon>Metazoa</taxon>
        <taxon>Ecdysozoa</taxon>
        <taxon>Arthropoda</taxon>
        <taxon>Hexapoda</taxon>
        <taxon>Insecta</taxon>
        <taxon>Pterygota</taxon>
        <taxon>Neoptera</taxon>
        <taxon>Endopterygota</taxon>
        <taxon>Diptera</taxon>
        <taxon>Brachycera</taxon>
        <taxon>Stratiomyomorpha</taxon>
        <taxon>Stratiomyidae</taxon>
        <taxon>Hermetiinae</taxon>
        <taxon>Hermetia</taxon>
    </lineage>
</organism>
<feature type="compositionally biased region" description="Polar residues" evidence="1">
    <location>
        <begin position="165"/>
        <end position="183"/>
    </location>
</feature>
<feature type="region of interest" description="Disordered" evidence="1">
    <location>
        <begin position="1"/>
        <end position="39"/>
    </location>
</feature>
<dbReference type="AlphaFoldDB" id="A0A7R8UH15"/>